<sequence length="91" mass="10581">MFKCRCTRFGKYTISTLASKLEKITFSGNITQNILLPFPPSIPDTFIALTRLHWPQRFILLRLEALPQDRIHTRDAQHPPVNLMITQVFES</sequence>
<dbReference type="AlphaFoldDB" id="A0A8S9RWD4"/>
<protein>
    <submittedName>
        <fullName evidence="1">Uncharacterized protein</fullName>
    </submittedName>
</protein>
<name>A0A8S9RWD4_BRACR</name>
<evidence type="ECO:0000313" key="2">
    <source>
        <dbReference type="Proteomes" id="UP000712600"/>
    </source>
</evidence>
<organism evidence="1 2">
    <name type="scientific">Brassica cretica</name>
    <name type="common">Mustard</name>
    <dbReference type="NCBI Taxonomy" id="69181"/>
    <lineage>
        <taxon>Eukaryota</taxon>
        <taxon>Viridiplantae</taxon>
        <taxon>Streptophyta</taxon>
        <taxon>Embryophyta</taxon>
        <taxon>Tracheophyta</taxon>
        <taxon>Spermatophyta</taxon>
        <taxon>Magnoliopsida</taxon>
        <taxon>eudicotyledons</taxon>
        <taxon>Gunneridae</taxon>
        <taxon>Pentapetalae</taxon>
        <taxon>rosids</taxon>
        <taxon>malvids</taxon>
        <taxon>Brassicales</taxon>
        <taxon>Brassicaceae</taxon>
        <taxon>Brassiceae</taxon>
        <taxon>Brassica</taxon>
    </lineage>
</organism>
<reference evidence="1" key="1">
    <citation type="submission" date="2019-12" db="EMBL/GenBank/DDBJ databases">
        <title>Genome sequencing and annotation of Brassica cretica.</title>
        <authorList>
            <person name="Studholme D.J."/>
            <person name="Sarris P."/>
        </authorList>
    </citation>
    <scope>NUCLEOTIDE SEQUENCE</scope>
    <source>
        <strain evidence="1">PFS-109/04</strain>
        <tissue evidence="1">Leaf</tissue>
    </source>
</reference>
<proteinExistence type="predicted"/>
<accession>A0A8S9RWD4</accession>
<dbReference type="Proteomes" id="UP000712600">
    <property type="component" value="Unassembled WGS sequence"/>
</dbReference>
<comment type="caution">
    <text evidence="1">The sequence shown here is derived from an EMBL/GenBank/DDBJ whole genome shotgun (WGS) entry which is preliminary data.</text>
</comment>
<dbReference type="EMBL" id="QGKX02000088">
    <property type="protein sequence ID" value="KAF3584014.1"/>
    <property type="molecule type" value="Genomic_DNA"/>
</dbReference>
<gene>
    <name evidence="1" type="ORF">F2Q69_00031616</name>
</gene>
<evidence type="ECO:0000313" key="1">
    <source>
        <dbReference type="EMBL" id="KAF3584014.1"/>
    </source>
</evidence>